<dbReference type="InterPro" id="IPR001940">
    <property type="entry name" value="Peptidase_S1C"/>
</dbReference>
<accession>X0UYK5</accession>
<dbReference type="SUPFAM" id="SSF50494">
    <property type="entry name" value="Trypsin-like serine proteases"/>
    <property type="match status" value="1"/>
</dbReference>
<protein>
    <submittedName>
        <fullName evidence="2">Uncharacterized protein</fullName>
    </submittedName>
</protein>
<name>X0UYK5_9ZZZZ</name>
<proteinExistence type="predicted"/>
<dbReference type="AlphaFoldDB" id="X0UYK5"/>
<feature type="compositionally biased region" description="Low complexity" evidence="1">
    <location>
        <begin position="101"/>
        <end position="112"/>
    </location>
</feature>
<dbReference type="GO" id="GO:0006508">
    <property type="term" value="P:proteolysis"/>
    <property type="evidence" value="ECO:0007669"/>
    <property type="project" value="InterPro"/>
</dbReference>
<feature type="non-terminal residue" evidence="2">
    <location>
        <position position="212"/>
    </location>
</feature>
<organism evidence="2">
    <name type="scientific">marine sediment metagenome</name>
    <dbReference type="NCBI Taxonomy" id="412755"/>
    <lineage>
        <taxon>unclassified sequences</taxon>
        <taxon>metagenomes</taxon>
        <taxon>ecological metagenomes</taxon>
    </lineage>
</organism>
<dbReference type="Gene3D" id="2.40.10.120">
    <property type="match status" value="1"/>
</dbReference>
<dbReference type="PANTHER" id="PTHR22939:SF129">
    <property type="entry name" value="SERINE PROTEASE HTRA2, MITOCHONDRIAL"/>
    <property type="match status" value="1"/>
</dbReference>
<dbReference type="PRINTS" id="PR00834">
    <property type="entry name" value="PROTEASES2C"/>
</dbReference>
<feature type="region of interest" description="Disordered" evidence="1">
    <location>
        <begin position="101"/>
        <end position="120"/>
    </location>
</feature>
<dbReference type="Pfam" id="PF13365">
    <property type="entry name" value="Trypsin_2"/>
    <property type="match status" value="1"/>
</dbReference>
<sequence>MRIAKVANHLTRLSMVFLIVAGISTCGNEGQVLSVNRLAAQSNFGAEKPPLPPLEVRAPQFKQVFADVAEKVIPTVVSIRKAEIVDVREFNPFEWWFFGPRGEQQPRSGRPPRQQRREGIGSGVIVSKDGYVLTNNHVVEDAEDLTVTLSDKREFTAKIVGTDPPSELAVIKLEGAENLPVAHLGNSDKLRIGELVLAIGSPFGYSETVTMG</sequence>
<evidence type="ECO:0000256" key="1">
    <source>
        <dbReference type="SAM" id="MobiDB-lite"/>
    </source>
</evidence>
<dbReference type="GO" id="GO:0004252">
    <property type="term" value="F:serine-type endopeptidase activity"/>
    <property type="evidence" value="ECO:0007669"/>
    <property type="project" value="InterPro"/>
</dbReference>
<dbReference type="PANTHER" id="PTHR22939">
    <property type="entry name" value="SERINE PROTEASE FAMILY S1C HTRA-RELATED"/>
    <property type="match status" value="1"/>
</dbReference>
<comment type="caution">
    <text evidence="2">The sequence shown here is derived from an EMBL/GenBank/DDBJ whole genome shotgun (WGS) entry which is preliminary data.</text>
</comment>
<reference evidence="2" key="1">
    <citation type="journal article" date="2014" name="Front. Microbiol.">
        <title>High frequency of phylogenetically diverse reductive dehalogenase-homologous genes in deep subseafloor sedimentary metagenomes.</title>
        <authorList>
            <person name="Kawai M."/>
            <person name="Futagami T."/>
            <person name="Toyoda A."/>
            <person name="Takaki Y."/>
            <person name="Nishi S."/>
            <person name="Hori S."/>
            <person name="Arai W."/>
            <person name="Tsubouchi T."/>
            <person name="Morono Y."/>
            <person name="Uchiyama I."/>
            <person name="Ito T."/>
            <person name="Fujiyama A."/>
            <person name="Inagaki F."/>
            <person name="Takami H."/>
        </authorList>
    </citation>
    <scope>NUCLEOTIDE SEQUENCE</scope>
    <source>
        <strain evidence="2">Expedition CK06-06</strain>
    </source>
</reference>
<gene>
    <name evidence="2" type="ORF">S01H1_40218</name>
</gene>
<dbReference type="InterPro" id="IPR009003">
    <property type="entry name" value="Peptidase_S1_PA"/>
</dbReference>
<evidence type="ECO:0000313" key="2">
    <source>
        <dbReference type="EMBL" id="GAG04262.1"/>
    </source>
</evidence>
<dbReference type="EMBL" id="BARS01025447">
    <property type="protein sequence ID" value="GAG04262.1"/>
    <property type="molecule type" value="Genomic_DNA"/>
</dbReference>